<evidence type="ECO:0000313" key="2">
    <source>
        <dbReference type="EMBL" id="AZP22837.1"/>
    </source>
</evidence>
<evidence type="ECO:0000256" key="1">
    <source>
        <dbReference type="SAM" id="Phobius"/>
    </source>
</evidence>
<dbReference type="KEGG" id="saqu:EJC51_46490"/>
<organism evidence="2 3">
    <name type="scientific">Streptomyces aquilus</name>
    <dbReference type="NCBI Taxonomy" id="2548456"/>
    <lineage>
        <taxon>Bacteria</taxon>
        <taxon>Bacillati</taxon>
        <taxon>Actinomycetota</taxon>
        <taxon>Actinomycetes</taxon>
        <taxon>Kitasatosporales</taxon>
        <taxon>Streptomycetaceae</taxon>
        <taxon>Streptomyces</taxon>
    </lineage>
</organism>
<accession>A0A3Q9C5V5</accession>
<gene>
    <name evidence="2" type="ORF">EJC51_46490</name>
</gene>
<evidence type="ECO:0000313" key="3">
    <source>
        <dbReference type="Proteomes" id="UP000280197"/>
    </source>
</evidence>
<dbReference type="Pfam" id="PF12642">
    <property type="entry name" value="TpcC"/>
    <property type="match status" value="1"/>
</dbReference>
<dbReference type="Proteomes" id="UP000280197">
    <property type="component" value="Chromosome"/>
</dbReference>
<keyword evidence="1" id="KW-1133">Transmembrane helix</keyword>
<keyword evidence="3" id="KW-1185">Reference proteome</keyword>
<keyword evidence="1" id="KW-0472">Membrane</keyword>
<sequence length="312" mass="31956">MPHRRHASPTEGAAVMAAGARLEAMRRRVRLSRAAVWTLIAAGPIALVFVTASTPTAPVAAPQDRASTAQAVTALAADPSGYAQVFMTAWLRSRADDTASSQARLAQSMAPDVELPDPAPDAHSAPASVIPVHSARTGAGAWSVTVAAQYAEGTVRYFAVPVTTNTAGTSFAVTAAPAVVAGPGRAEPSESPYTLPVPDGELSSTVGEFFAAYLTGAGEVDRYLAPGVHLTAVSPAPFSAVTVRQISAIEEAAAGNTVPGDGTRVRIQATATAQDTSGRWPLVYELTLTARSGRWEVAALTSATGQGGGDRI</sequence>
<protein>
    <submittedName>
        <fullName evidence="2">Conjugal transfer protein</fullName>
    </submittedName>
</protein>
<keyword evidence="1" id="KW-0812">Transmembrane</keyword>
<feature type="transmembrane region" description="Helical" evidence="1">
    <location>
        <begin position="34"/>
        <end position="52"/>
    </location>
</feature>
<dbReference type="EMBL" id="CP034463">
    <property type="protein sequence ID" value="AZP22837.1"/>
    <property type="molecule type" value="Genomic_DNA"/>
</dbReference>
<dbReference type="AlphaFoldDB" id="A0A3Q9C5V5"/>
<proteinExistence type="predicted"/>
<dbReference type="InterPro" id="IPR024735">
    <property type="entry name" value="TcpC"/>
</dbReference>
<reference evidence="2 3" key="1">
    <citation type="submission" date="2018-12" db="EMBL/GenBank/DDBJ databases">
        <authorList>
            <person name="Li K."/>
        </authorList>
    </citation>
    <scope>NUCLEOTIDE SEQUENCE [LARGE SCALE GENOMIC DNA]</scope>
    <source>
        <strain evidence="3">CR22</strain>
    </source>
</reference>
<name>A0A3Q9C5V5_9ACTN</name>